<dbReference type="InterPro" id="IPR027417">
    <property type="entry name" value="P-loop_NTPase"/>
</dbReference>
<dbReference type="Pfam" id="PF01580">
    <property type="entry name" value="FtsK_SpoIIIE"/>
    <property type="match status" value="1"/>
</dbReference>
<dbReference type="PANTHER" id="PTHR22683">
    <property type="entry name" value="SPORULATION PROTEIN RELATED"/>
    <property type="match status" value="1"/>
</dbReference>
<keyword evidence="1 3" id="KW-0547">Nucleotide-binding</keyword>
<dbReference type="EMBL" id="JAQMLS010000002">
    <property type="protein sequence ID" value="MDB8741155.1"/>
    <property type="molecule type" value="Genomic_DNA"/>
</dbReference>
<name>A0AAW6DY71_9FIRM</name>
<dbReference type="EMBL" id="JAQMLU010000009">
    <property type="protein sequence ID" value="MDB8750174.1"/>
    <property type="molecule type" value="Genomic_DNA"/>
</dbReference>
<evidence type="ECO:0000313" key="5">
    <source>
        <dbReference type="EMBL" id="MDB8741155.1"/>
    </source>
</evidence>
<feature type="domain" description="FtsK" evidence="4">
    <location>
        <begin position="736"/>
        <end position="1007"/>
    </location>
</feature>
<dbReference type="Proteomes" id="UP001211421">
    <property type="component" value="Unassembled WGS sequence"/>
</dbReference>
<gene>
    <name evidence="5" type="ORF">PNV70_03620</name>
    <name evidence="6" type="ORF">PNW00_06895</name>
</gene>
<accession>A0AAW6DY71</accession>
<organism evidence="5 7">
    <name type="scientific">Ruminococcus bicirculans</name>
    <name type="common">ex Wegman et al. 2014</name>
    <dbReference type="NCBI Taxonomy" id="1160721"/>
    <lineage>
        <taxon>Bacteria</taxon>
        <taxon>Bacillati</taxon>
        <taxon>Bacillota</taxon>
        <taxon>Clostridia</taxon>
        <taxon>Eubacteriales</taxon>
        <taxon>Oscillospiraceae</taxon>
        <taxon>Ruminococcus</taxon>
    </lineage>
</organism>
<dbReference type="InterPro" id="IPR002543">
    <property type="entry name" value="FtsK_dom"/>
</dbReference>
<evidence type="ECO:0000313" key="6">
    <source>
        <dbReference type="EMBL" id="MDB8750174.1"/>
    </source>
</evidence>
<dbReference type="AlphaFoldDB" id="A0AAW6DY71"/>
<proteinExistence type="predicted"/>
<evidence type="ECO:0000256" key="1">
    <source>
        <dbReference type="ARBA" id="ARBA00022741"/>
    </source>
</evidence>
<dbReference type="GO" id="GO:0005524">
    <property type="term" value="F:ATP binding"/>
    <property type="evidence" value="ECO:0007669"/>
    <property type="project" value="UniProtKB-UniRule"/>
</dbReference>
<keyword evidence="2 3" id="KW-0067">ATP-binding</keyword>
<dbReference type="RefSeq" id="WP_195221121.1">
    <property type="nucleotide sequence ID" value="NZ_CAKVSD010000012.1"/>
</dbReference>
<dbReference type="Proteomes" id="UP001213042">
    <property type="component" value="Unassembled WGS sequence"/>
</dbReference>
<dbReference type="GO" id="GO:0003677">
    <property type="term" value="F:DNA binding"/>
    <property type="evidence" value="ECO:0007669"/>
    <property type="project" value="InterPro"/>
</dbReference>
<comment type="caution">
    <text evidence="5">The sequence shown here is derived from an EMBL/GenBank/DDBJ whole genome shotgun (WGS) entry which is preliminary data.</text>
</comment>
<evidence type="ECO:0000256" key="2">
    <source>
        <dbReference type="ARBA" id="ARBA00022840"/>
    </source>
</evidence>
<feature type="binding site" evidence="3">
    <location>
        <begin position="756"/>
        <end position="763"/>
    </location>
    <ligand>
        <name>ATP</name>
        <dbReference type="ChEBI" id="CHEBI:30616"/>
    </ligand>
</feature>
<reference evidence="5" key="1">
    <citation type="submission" date="2023-01" db="EMBL/GenBank/DDBJ databases">
        <title>Human gut microbiome strain richness.</title>
        <authorList>
            <person name="Chen-Liaw A."/>
        </authorList>
    </citation>
    <scope>NUCLEOTIDE SEQUENCE</scope>
    <source>
        <strain evidence="6">D43st1_D9_D43t1_170807</strain>
        <strain evidence="5">D59st1_B8_D59t2_181005</strain>
    </source>
</reference>
<dbReference type="SUPFAM" id="SSF52540">
    <property type="entry name" value="P-loop containing nucleoside triphosphate hydrolases"/>
    <property type="match status" value="1"/>
</dbReference>
<dbReference type="PANTHER" id="PTHR22683:SF1">
    <property type="entry name" value="TYPE VII SECRETION SYSTEM PROTEIN ESSC"/>
    <property type="match status" value="1"/>
</dbReference>
<dbReference type="PROSITE" id="PS50901">
    <property type="entry name" value="FTSK"/>
    <property type="match status" value="1"/>
</dbReference>
<evidence type="ECO:0000256" key="3">
    <source>
        <dbReference type="PROSITE-ProRule" id="PRU00289"/>
    </source>
</evidence>
<dbReference type="InterPro" id="IPR050206">
    <property type="entry name" value="FtsK/SpoIIIE/SftA"/>
</dbReference>
<dbReference type="Gene3D" id="3.40.50.300">
    <property type="entry name" value="P-loop containing nucleotide triphosphate hydrolases"/>
    <property type="match status" value="1"/>
</dbReference>
<sequence length="1136" mass="129427">MKNNEIMISVQFNFPNDSNKYSEKFSGITDSLAFLVKDDITLKAFIEGLYYGLHNNFPEHFILFKDYLKHRKQFVVDYSRKGKYKVINFEKELLSEKVTLIELGFVTSSVLVITMKRKLESQLLFDKIPSSYILDSDDNPLEYNISSRTLEAVDSSDIEILPPGDIPEKDERTLGDILIPTVLSTGGMIGVRAVMSKSASSSGMGGMMWMMTAATGVMTLVTSTYNYFKQGATNTKKKTEWKENYEKYIKRLIDEKIGIWQKADLTYLQSLYPDMLKLFAQLSTLDSAIFSRSQNDNDFMRITLGVSEHVKPLFDIKYEKKDEIFSDVYYHLRYETCTNSKDERTTDKRIAGIYILTPESELPWYAFIKKHTRKDEEAKLKKSQREGLISEEKVLLSDLPYRFSTEYFRYIDGKTWGKSGIKAPYMLDIRNAGALGIVSPDNSFAHDTIKHIVLELAYYHSPEDIQFVFFFEEGLSIEEQKQRIDIYKFLPHCNELLENTSQFVFDKESAGLVYGQLLNIMTQRAKDIQSDEENEVESEHNTQIVCVVFEDYNIKSTGFSKYLPEAPKEGEDYQNKLGLTFIFCRDDKDKLPRYCGDVIYMNVDAKKVGYGYVVPRYSVMTRENILANMTETNKYPNFWNDYIFSSKEYKEQYELAYRRLAAIYYTRIAENGQVPSMVTLFKLHDISSDDIIPENGVDNPLSTSPFAKRILECWESSEEEYDVTRNLRVKIGANEHGSMSLDLYEKADGPHMLVAGTTGSGKSETIITYLIGLCMKFSPMDLNLMLVDMKGGGFSDRLGDLPHCVGVVTDTAGESEGISSAYMLKRFLETLNAEIKKRKLLLQEFGIDTADAYIRARRIMVEISGMIEADGTKSLKELYEISIQLKQQKIAIDDADYSETVKKILEKMSKLNAKQMDTFVNKGLDKIKSLSHLVLVVDEFTELKRFSSESNDVDFIAEITTIARVGRTLGFHIILVSQNIEGAITDDIRVNSKARICLKVATKQASKEMIDSPVAAAPKMPLNGRAYLLVGTGSRFEYFQSAYTGSNQNTSIEDPVNITFVPDSGTFNEKFYRSDKDNTVLQAQQKNVDPNATQLKFVVDTIIAVNTGKQIPETIFLPPLKTKIKQPKLINATEWS</sequence>
<evidence type="ECO:0000313" key="7">
    <source>
        <dbReference type="Proteomes" id="UP001211421"/>
    </source>
</evidence>
<protein>
    <submittedName>
        <fullName evidence="5">FtsK/SpoIIIE domain-containing protein</fullName>
    </submittedName>
</protein>
<evidence type="ECO:0000259" key="4">
    <source>
        <dbReference type="PROSITE" id="PS50901"/>
    </source>
</evidence>